<feature type="signal peptide" evidence="1">
    <location>
        <begin position="1"/>
        <end position="30"/>
    </location>
</feature>
<dbReference type="Proteomes" id="UP000313231">
    <property type="component" value="Unassembled WGS sequence"/>
</dbReference>
<evidence type="ECO:0000256" key="1">
    <source>
        <dbReference type="SAM" id="SignalP"/>
    </source>
</evidence>
<dbReference type="OrthoDB" id="4865668at2"/>
<accession>A0A5C4VLD3</accession>
<comment type="caution">
    <text evidence="2">The sequence shown here is derived from an EMBL/GenBank/DDBJ whole genome shotgun (WGS) entry which is preliminary data.</text>
</comment>
<protein>
    <submittedName>
        <fullName evidence="2">Uncharacterized protein</fullName>
    </submittedName>
</protein>
<organism evidence="2 3">
    <name type="scientific">Nocardioides albidus</name>
    <dbReference type="NCBI Taxonomy" id="1517589"/>
    <lineage>
        <taxon>Bacteria</taxon>
        <taxon>Bacillati</taxon>
        <taxon>Actinomycetota</taxon>
        <taxon>Actinomycetes</taxon>
        <taxon>Propionibacteriales</taxon>
        <taxon>Nocardioidaceae</taxon>
        <taxon>Nocardioides</taxon>
    </lineage>
</organism>
<reference evidence="2 3" key="1">
    <citation type="journal article" date="2016" name="Int. J. Syst. Evol. Microbiol.">
        <title>Nocardioides albidus sp. nov., an actinobacterium isolated from garden soil.</title>
        <authorList>
            <person name="Singh H."/>
            <person name="Du J."/>
            <person name="Trinh H."/>
            <person name="Won K."/>
            <person name="Yang J.E."/>
            <person name="Yin C."/>
            <person name="Kook M."/>
            <person name="Yi T.H."/>
        </authorList>
    </citation>
    <scope>NUCLEOTIDE SEQUENCE [LARGE SCALE GENOMIC DNA]</scope>
    <source>
        <strain evidence="2 3">CCTCC AB 2015297</strain>
    </source>
</reference>
<name>A0A5C4VLD3_9ACTN</name>
<dbReference type="RefSeq" id="WP_139624842.1">
    <property type="nucleotide sequence ID" value="NZ_VDMP01000027.1"/>
</dbReference>
<feature type="chain" id="PRO_5023102902" evidence="1">
    <location>
        <begin position="31"/>
        <end position="140"/>
    </location>
</feature>
<dbReference type="EMBL" id="VDMP01000027">
    <property type="protein sequence ID" value="TNM36650.1"/>
    <property type="molecule type" value="Genomic_DNA"/>
</dbReference>
<sequence length="140" mass="14353">MSIPTYLRRTGTVAATGAALALVAAGPASAHHCLKEWNDAARAQVSSGTAWMAMSDFVGFAIVNFLPGGTPECAAHADEITADYLTAAGIATEPTVHMKATTGGGAAHQGKVVKPFDYIEFGIVEGLIAAEEDCAGVVFE</sequence>
<evidence type="ECO:0000313" key="3">
    <source>
        <dbReference type="Proteomes" id="UP000313231"/>
    </source>
</evidence>
<evidence type="ECO:0000313" key="2">
    <source>
        <dbReference type="EMBL" id="TNM36650.1"/>
    </source>
</evidence>
<keyword evidence="1" id="KW-0732">Signal</keyword>
<dbReference type="AlphaFoldDB" id="A0A5C4VLD3"/>
<proteinExistence type="predicted"/>
<keyword evidence="3" id="KW-1185">Reference proteome</keyword>
<gene>
    <name evidence="2" type="ORF">FHP29_21245</name>
</gene>